<dbReference type="AlphaFoldDB" id="A0A6G5A5H9"/>
<proteinExistence type="predicted"/>
<dbReference type="VEuPathDB" id="VectorBase:LOC119167997"/>
<dbReference type="EMBL" id="GIKN01003575">
    <property type="protein sequence ID" value="NIE45848.1"/>
    <property type="molecule type" value="Transcribed_RNA"/>
</dbReference>
<organism evidence="1">
    <name type="scientific">Rhipicephalus microplus</name>
    <name type="common">Cattle tick</name>
    <name type="synonym">Boophilus microplus</name>
    <dbReference type="NCBI Taxonomy" id="6941"/>
    <lineage>
        <taxon>Eukaryota</taxon>
        <taxon>Metazoa</taxon>
        <taxon>Ecdysozoa</taxon>
        <taxon>Arthropoda</taxon>
        <taxon>Chelicerata</taxon>
        <taxon>Arachnida</taxon>
        <taxon>Acari</taxon>
        <taxon>Parasitiformes</taxon>
        <taxon>Ixodida</taxon>
        <taxon>Ixodoidea</taxon>
        <taxon>Ixodidae</taxon>
        <taxon>Rhipicephalinae</taxon>
        <taxon>Rhipicephalus</taxon>
        <taxon>Boophilus</taxon>
    </lineage>
</organism>
<protein>
    <submittedName>
        <fullName evidence="1">Putative lipocalin lipocalin</fullName>
    </submittedName>
</protein>
<accession>A0A6G5A5H9</accession>
<evidence type="ECO:0000313" key="1">
    <source>
        <dbReference type="EMBL" id="NIE45848.1"/>
    </source>
</evidence>
<sequence>MAICDESTTTEWQYIYEDYAFDKFLSTNESIWTTNTTTRHRRRCQFDLVENVTNYNVTFKRSDFESRRWKSKNYIGNFSNFHPSENARMSPPYDTMDVTTTSGHYVDTEVVHYLSKNDSCAVFFIMSIYGGGLKLWYEMRIKDSEIKRSLSSENECLKELEKVAKEKEQRVRTVYYAACQIVLSRKSSTRTTP</sequence>
<name>A0A6G5A5H9_RHIMP</name>
<reference evidence="1" key="1">
    <citation type="submission" date="2020-03" db="EMBL/GenBank/DDBJ databases">
        <title>A transcriptome and proteome of the tick Rhipicephalus microplus shaped by the genetic composition of its hosts and developmental stage.</title>
        <authorList>
            <person name="Garcia G.R."/>
            <person name="Ribeiro J.M.C."/>
            <person name="Maruyama S.R."/>
            <person name="Gardinasse L.G."/>
            <person name="Nelson K."/>
            <person name="Ferreira B.R."/>
            <person name="Andrade T.G."/>
            <person name="Santos I.K.F.M."/>
        </authorList>
    </citation>
    <scope>NUCLEOTIDE SEQUENCE</scope>
    <source>
        <strain evidence="1">NSGR</strain>
        <tissue evidence="1">Salivary glands</tissue>
    </source>
</reference>